<evidence type="ECO:0000313" key="5">
    <source>
        <dbReference type="EMBL" id="RGY25872.1"/>
    </source>
</evidence>
<protein>
    <submittedName>
        <fullName evidence="5">HAD family hydrolase</fullName>
    </submittedName>
</protein>
<dbReference type="InterPro" id="IPR006439">
    <property type="entry name" value="HAD-SF_hydro_IA"/>
</dbReference>
<dbReference type="SFLD" id="SFLDS00003">
    <property type="entry name" value="Haloacid_Dehalogenase"/>
    <property type="match status" value="1"/>
</dbReference>
<dbReference type="Pfam" id="PF00702">
    <property type="entry name" value="Hydrolase"/>
    <property type="match status" value="1"/>
</dbReference>
<dbReference type="InterPro" id="IPR023214">
    <property type="entry name" value="HAD_sf"/>
</dbReference>
<accession>A0A415SSP1</accession>
<gene>
    <name evidence="6" type="ORF">DW190_04880</name>
    <name evidence="5" type="ORF">DXA49_09810</name>
    <name evidence="7" type="ORF">NXW23_14365</name>
</gene>
<evidence type="ECO:0000256" key="4">
    <source>
        <dbReference type="ARBA" id="ARBA00022842"/>
    </source>
</evidence>
<dbReference type="Proteomes" id="UP000283512">
    <property type="component" value="Unassembled WGS sequence"/>
</dbReference>
<dbReference type="GO" id="GO:0046872">
    <property type="term" value="F:metal ion binding"/>
    <property type="evidence" value="ECO:0007669"/>
    <property type="project" value="UniProtKB-KW"/>
</dbReference>
<dbReference type="PANTHER" id="PTHR46470:SF2">
    <property type="entry name" value="GLYCERALDEHYDE 3-PHOSPHATE PHOSPHATASE"/>
    <property type="match status" value="1"/>
</dbReference>
<dbReference type="InterPro" id="IPR051400">
    <property type="entry name" value="HAD-like_hydrolase"/>
</dbReference>
<evidence type="ECO:0000313" key="6">
    <source>
        <dbReference type="EMBL" id="RHH94009.1"/>
    </source>
</evidence>
<dbReference type="SFLD" id="SFLDG01129">
    <property type="entry name" value="C1.5:_HAD__Beta-PGM__Phosphata"/>
    <property type="match status" value="1"/>
</dbReference>
<dbReference type="EMBL" id="CP103166">
    <property type="protein sequence ID" value="UVQ95545.1"/>
    <property type="molecule type" value="Genomic_DNA"/>
</dbReference>
<evidence type="ECO:0000256" key="2">
    <source>
        <dbReference type="ARBA" id="ARBA00022723"/>
    </source>
</evidence>
<dbReference type="InterPro" id="IPR036412">
    <property type="entry name" value="HAD-like_sf"/>
</dbReference>
<dbReference type="Proteomes" id="UP000284431">
    <property type="component" value="Unassembled WGS sequence"/>
</dbReference>
<organism evidence="5 9">
    <name type="scientific">Bacteroides caccae</name>
    <dbReference type="NCBI Taxonomy" id="47678"/>
    <lineage>
        <taxon>Bacteria</taxon>
        <taxon>Pseudomonadati</taxon>
        <taxon>Bacteroidota</taxon>
        <taxon>Bacteroidia</taxon>
        <taxon>Bacteroidales</taxon>
        <taxon>Bacteroidaceae</taxon>
        <taxon>Bacteroides</taxon>
    </lineage>
</organism>
<dbReference type="NCBIfam" id="TIGR01549">
    <property type="entry name" value="HAD-SF-IA-v1"/>
    <property type="match status" value="1"/>
</dbReference>
<sequence>MYKVVCFDLDDTLSKEIKYLESAYKEIARYAARHCEGCSDSVNILEAKSFKEMLRAYHEGKNTFDELNSFLGLSIHVKDYLDIYRNFKPTWQLLPEVSDLLNRLKEDGCILGLISDGRSVQQRNKFNALGLNRWINNNDVVISEEFGSEKPSLANYEYFMKRYPNAEFTYVGDNPKKDFFAPNQLGWNTVCLLDNGENIHKQTFESVGVEYLPKMKVKALNELIELI</sequence>
<dbReference type="EMBL" id="QRKD01000002">
    <property type="protein sequence ID" value="RHH94009.1"/>
    <property type="molecule type" value="Genomic_DNA"/>
</dbReference>
<dbReference type="RefSeq" id="WP_122134378.1">
    <property type="nucleotide sequence ID" value="NZ_CAXSLD010000042.1"/>
</dbReference>
<evidence type="ECO:0000313" key="8">
    <source>
        <dbReference type="Proteomes" id="UP000283512"/>
    </source>
</evidence>
<evidence type="ECO:0000256" key="3">
    <source>
        <dbReference type="ARBA" id="ARBA00022801"/>
    </source>
</evidence>
<keyword evidence="2" id="KW-0479">Metal-binding</keyword>
<dbReference type="SUPFAM" id="SSF56784">
    <property type="entry name" value="HAD-like"/>
    <property type="match status" value="1"/>
</dbReference>
<proteinExistence type="predicted"/>
<reference evidence="7" key="2">
    <citation type="submission" date="2022-08" db="EMBL/GenBank/DDBJ databases">
        <title>Genome Sequencing of Bacteroides fragilis Group Isolates with Nanopore Technology.</title>
        <authorList>
            <person name="Tisza M.J."/>
            <person name="Smith D."/>
            <person name="Dekker J.P."/>
        </authorList>
    </citation>
    <scope>NUCLEOTIDE SEQUENCE</scope>
    <source>
        <strain evidence="7">BFG-474</strain>
    </source>
</reference>
<dbReference type="EMBL" id="QSCS01000013">
    <property type="protein sequence ID" value="RGY25872.1"/>
    <property type="molecule type" value="Genomic_DNA"/>
</dbReference>
<dbReference type="Gene3D" id="1.10.150.520">
    <property type="match status" value="1"/>
</dbReference>
<dbReference type="GO" id="GO:0044281">
    <property type="term" value="P:small molecule metabolic process"/>
    <property type="evidence" value="ECO:0007669"/>
    <property type="project" value="UniProtKB-ARBA"/>
</dbReference>
<reference evidence="8 9" key="1">
    <citation type="submission" date="2018-08" db="EMBL/GenBank/DDBJ databases">
        <title>A genome reference for cultivated species of the human gut microbiota.</title>
        <authorList>
            <person name="Zou Y."/>
            <person name="Xue W."/>
            <person name="Luo G."/>
        </authorList>
    </citation>
    <scope>NUCLEOTIDE SEQUENCE [LARGE SCALE GENOMIC DNA]</scope>
    <source>
        <strain evidence="6 8">AM16-49B</strain>
        <strain evidence="5 9">OF02-6LB</strain>
    </source>
</reference>
<keyword evidence="3 5" id="KW-0378">Hydrolase</keyword>
<dbReference type="PANTHER" id="PTHR46470">
    <property type="entry name" value="N-ACYLNEURAMINATE-9-PHOSPHATASE"/>
    <property type="match status" value="1"/>
</dbReference>
<name>A0A415SSP1_9BACE</name>
<dbReference type="Proteomes" id="UP001060260">
    <property type="component" value="Chromosome"/>
</dbReference>
<dbReference type="Gene3D" id="3.40.50.1000">
    <property type="entry name" value="HAD superfamily/HAD-like"/>
    <property type="match status" value="1"/>
</dbReference>
<evidence type="ECO:0000256" key="1">
    <source>
        <dbReference type="ARBA" id="ARBA00001946"/>
    </source>
</evidence>
<evidence type="ECO:0000313" key="9">
    <source>
        <dbReference type="Proteomes" id="UP000284431"/>
    </source>
</evidence>
<dbReference type="GO" id="GO:0016791">
    <property type="term" value="F:phosphatase activity"/>
    <property type="evidence" value="ECO:0007669"/>
    <property type="project" value="TreeGrafter"/>
</dbReference>
<dbReference type="AlphaFoldDB" id="A0A415SSP1"/>
<comment type="cofactor">
    <cofactor evidence="1">
        <name>Mg(2+)</name>
        <dbReference type="ChEBI" id="CHEBI:18420"/>
    </cofactor>
</comment>
<evidence type="ECO:0000313" key="7">
    <source>
        <dbReference type="EMBL" id="UVQ95545.1"/>
    </source>
</evidence>
<keyword evidence="4" id="KW-0460">Magnesium</keyword>